<gene>
    <name evidence="2" type="ORF">ATANTOWER_018464</name>
</gene>
<evidence type="ECO:0000256" key="1">
    <source>
        <dbReference type="SAM" id="Phobius"/>
    </source>
</evidence>
<keyword evidence="1" id="KW-0812">Transmembrane</keyword>
<reference evidence="2 3" key="1">
    <citation type="submission" date="2021-07" db="EMBL/GenBank/DDBJ databases">
        <authorList>
            <person name="Palmer J.M."/>
        </authorList>
    </citation>
    <scope>NUCLEOTIDE SEQUENCE [LARGE SCALE GENOMIC DNA]</scope>
    <source>
        <strain evidence="2 3">AT_MEX2019</strain>
        <tissue evidence="2">Muscle</tissue>
    </source>
</reference>
<keyword evidence="1" id="KW-0472">Membrane</keyword>
<dbReference type="Proteomes" id="UP001345963">
    <property type="component" value="Unassembled WGS sequence"/>
</dbReference>
<feature type="transmembrane region" description="Helical" evidence="1">
    <location>
        <begin position="38"/>
        <end position="64"/>
    </location>
</feature>
<protein>
    <recommendedName>
        <fullName evidence="4">NADH dehydrogenase subunit 6</fullName>
    </recommendedName>
</protein>
<sequence>MGVGHVFLGLDAVGLLFAPSFCPSLYGVLWWWSYAAQLGMLCVGAAGQVLLGLAVALVFSALYWGGVCLFAGGIHNVPMDVRKDVWCRWCCGIGSRGRCGLAWLYCFCLAGLNVGGSASQAVAFWWRPWLAGPASCPWAWWCLPPLLEFGERGCLLGSARELGTFGCLWLSPMSVSGPGGQVCGSSHSLLHICMEKLYIHVTPWVPRNINILLLF</sequence>
<proteinExistence type="predicted"/>
<evidence type="ECO:0008006" key="4">
    <source>
        <dbReference type="Google" id="ProtNLM"/>
    </source>
</evidence>
<evidence type="ECO:0000313" key="3">
    <source>
        <dbReference type="Proteomes" id="UP001345963"/>
    </source>
</evidence>
<accession>A0ABU7AQ68</accession>
<keyword evidence="1" id="KW-1133">Transmembrane helix</keyword>
<evidence type="ECO:0000313" key="2">
    <source>
        <dbReference type="EMBL" id="MED6240267.1"/>
    </source>
</evidence>
<comment type="caution">
    <text evidence="2">The sequence shown here is derived from an EMBL/GenBank/DDBJ whole genome shotgun (WGS) entry which is preliminary data.</text>
</comment>
<name>A0ABU7AQ68_9TELE</name>
<feature type="transmembrane region" description="Helical" evidence="1">
    <location>
        <begin position="12"/>
        <end position="32"/>
    </location>
</feature>
<organism evidence="2 3">
    <name type="scientific">Ataeniobius toweri</name>
    <dbReference type="NCBI Taxonomy" id="208326"/>
    <lineage>
        <taxon>Eukaryota</taxon>
        <taxon>Metazoa</taxon>
        <taxon>Chordata</taxon>
        <taxon>Craniata</taxon>
        <taxon>Vertebrata</taxon>
        <taxon>Euteleostomi</taxon>
        <taxon>Actinopterygii</taxon>
        <taxon>Neopterygii</taxon>
        <taxon>Teleostei</taxon>
        <taxon>Neoteleostei</taxon>
        <taxon>Acanthomorphata</taxon>
        <taxon>Ovalentaria</taxon>
        <taxon>Atherinomorphae</taxon>
        <taxon>Cyprinodontiformes</taxon>
        <taxon>Goodeidae</taxon>
        <taxon>Ataeniobius</taxon>
    </lineage>
</organism>
<dbReference type="EMBL" id="JAHUTI010023501">
    <property type="protein sequence ID" value="MED6240267.1"/>
    <property type="molecule type" value="Genomic_DNA"/>
</dbReference>
<keyword evidence="3" id="KW-1185">Reference proteome</keyword>